<organism evidence="1 2">
    <name type="scientific">Rhododendron molle</name>
    <name type="common">Chinese azalea</name>
    <name type="synonym">Azalea mollis</name>
    <dbReference type="NCBI Taxonomy" id="49168"/>
    <lineage>
        <taxon>Eukaryota</taxon>
        <taxon>Viridiplantae</taxon>
        <taxon>Streptophyta</taxon>
        <taxon>Embryophyta</taxon>
        <taxon>Tracheophyta</taxon>
        <taxon>Spermatophyta</taxon>
        <taxon>Magnoliopsida</taxon>
        <taxon>eudicotyledons</taxon>
        <taxon>Gunneridae</taxon>
        <taxon>Pentapetalae</taxon>
        <taxon>asterids</taxon>
        <taxon>Ericales</taxon>
        <taxon>Ericaceae</taxon>
        <taxon>Ericoideae</taxon>
        <taxon>Rhodoreae</taxon>
        <taxon>Rhododendron</taxon>
    </lineage>
</organism>
<keyword evidence="2" id="KW-1185">Reference proteome</keyword>
<reference evidence="1" key="1">
    <citation type="submission" date="2022-02" db="EMBL/GenBank/DDBJ databases">
        <title>Plant Genome Project.</title>
        <authorList>
            <person name="Zhang R.-G."/>
        </authorList>
    </citation>
    <scope>NUCLEOTIDE SEQUENCE</scope>
    <source>
        <strain evidence="1">AT1</strain>
    </source>
</reference>
<evidence type="ECO:0000313" key="1">
    <source>
        <dbReference type="EMBL" id="KAI8522661.1"/>
    </source>
</evidence>
<sequence length="543" mass="60679">MQELGNKDVRPNEFTMSVVLSACGQLGALEHGKWAHAYIDKCGLEVGVILGTSSIDMYAKCGSIEKARWMFNVLGPNKDAMAWSAMISGLNMHGHSEECLELFSKMTHHGVRPNAVTFMGVLCACVYGGLVHEGELYFRRMRVEFGITPLIQHYGCMVDLYGRAGLIEAAWNTVNSMPMEPDVIIWGALLSGARMHGDITTCEVALEKLIELEPTHRAAYVLLLNVYTKTESREIHLMLEEIMKRLKAEGYVGNTIEVLLDLDEEGKEMALSLHSEKLAVAFAILKTSADPLFVDQYAGCFVPDNVPMDMGLYPRHYCLATKFVDNKLLTTLNDRDGLRQVVLLTDGMDTRPYRLGWPNSTLIFDVSPERVFRMASKKLEDVGAKIPKGCLFLRVPLESSDIQQILCNKGFNGNRPSIWALQGLPLMTLGSFEVVLSIVSNLAMKGCLFLGELPAWVTEAEAGTKSSTQARMEKIFMGNGFRVKLISYSEVAAKLGRELAPQDCKGLLFVAEQLRFSDDQMENWRREFQRIEEEGDEEGFEEL</sequence>
<comment type="caution">
    <text evidence="1">The sequence shown here is derived from an EMBL/GenBank/DDBJ whole genome shotgun (WGS) entry which is preliminary data.</text>
</comment>
<proteinExistence type="predicted"/>
<dbReference type="EMBL" id="CM046400">
    <property type="protein sequence ID" value="KAI8522661.1"/>
    <property type="molecule type" value="Genomic_DNA"/>
</dbReference>
<gene>
    <name evidence="1" type="ORF">RHMOL_Rhmol13G0013600</name>
</gene>
<dbReference type="Proteomes" id="UP001062846">
    <property type="component" value="Chromosome 13"/>
</dbReference>
<name>A0ACC0L2D2_RHOML</name>
<evidence type="ECO:0000313" key="2">
    <source>
        <dbReference type="Proteomes" id="UP001062846"/>
    </source>
</evidence>
<protein>
    <submittedName>
        <fullName evidence="1">Uncharacterized protein</fullName>
    </submittedName>
</protein>
<accession>A0ACC0L2D2</accession>